<dbReference type="AlphaFoldDB" id="A0ABD1U4M5"/>
<proteinExistence type="predicted"/>
<evidence type="ECO:0000313" key="2">
    <source>
        <dbReference type="Proteomes" id="UP001604277"/>
    </source>
</evidence>
<sequence length="107" mass="11998">MNQINPYMIYTWVYSQLVVIMPQNLPLVAILFRLGSSSKGSLISLHRRVIRRCDSGGIHMDSIRGIGASKGLSCFPRKNAPMIESLRTLLTAEASLQRLYLDKTSKC</sequence>
<accession>A0ABD1U4M5</accession>
<name>A0ABD1U4M5_9LAMI</name>
<keyword evidence="2" id="KW-1185">Reference proteome</keyword>
<dbReference type="Proteomes" id="UP001604277">
    <property type="component" value="Unassembled WGS sequence"/>
</dbReference>
<protein>
    <submittedName>
        <fullName evidence="1">Uncharacterized protein</fullName>
    </submittedName>
</protein>
<organism evidence="1 2">
    <name type="scientific">Forsythia ovata</name>
    <dbReference type="NCBI Taxonomy" id="205694"/>
    <lineage>
        <taxon>Eukaryota</taxon>
        <taxon>Viridiplantae</taxon>
        <taxon>Streptophyta</taxon>
        <taxon>Embryophyta</taxon>
        <taxon>Tracheophyta</taxon>
        <taxon>Spermatophyta</taxon>
        <taxon>Magnoliopsida</taxon>
        <taxon>eudicotyledons</taxon>
        <taxon>Gunneridae</taxon>
        <taxon>Pentapetalae</taxon>
        <taxon>asterids</taxon>
        <taxon>lamiids</taxon>
        <taxon>Lamiales</taxon>
        <taxon>Oleaceae</taxon>
        <taxon>Forsythieae</taxon>
        <taxon>Forsythia</taxon>
    </lineage>
</organism>
<evidence type="ECO:0000313" key="1">
    <source>
        <dbReference type="EMBL" id="KAL2519947.1"/>
    </source>
</evidence>
<gene>
    <name evidence="1" type="ORF">Fot_23870</name>
</gene>
<dbReference type="EMBL" id="JBFOLJ010000007">
    <property type="protein sequence ID" value="KAL2519947.1"/>
    <property type="molecule type" value="Genomic_DNA"/>
</dbReference>
<comment type="caution">
    <text evidence="1">The sequence shown here is derived from an EMBL/GenBank/DDBJ whole genome shotgun (WGS) entry which is preliminary data.</text>
</comment>
<reference evidence="2" key="1">
    <citation type="submission" date="2024-07" db="EMBL/GenBank/DDBJ databases">
        <title>Two chromosome-level genome assemblies of Korean endemic species Abeliophyllum distichum and Forsythia ovata (Oleaceae).</title>
        <authorList>
            <person name="Jang H."/>
        </authorList>
    </citation>
    <scope>NUCLEOTIDE SEQUENCE [LARGE SCALE GENOMIC DNA]</scope>
</reference>